<dbReference type="Pfam" id="PF13439">
    <property type="entry name" value="Glyco_transf_4"/>
    <property type="match status" value="1"/>
</dbReference>
<dbReference type="CAZy" id="GT4">
    <property type="family name" value="Glycosyltransferase Family 4"/>
</dbReference>
<dbReference type="eggNOG" id="COG0438">
    <property type="taxonomic scope" value="Bacteria"/>
</dbReference>
<dbReference type="STRING" id="316067.Geob_1436"/>
<dbReference type="CDD" id="cd03801">
    <property type="entry name" value="GT4_PimA-like"/>
    <property type="match status" value="1"/>
</dbReference>
<proteinExistence type="predicted"/>
<dbReference type="KEGG" id="geo:Geob_1436"/>
<evidence type="ECO:0000259" key="2">
    <source>
        <dbReference type="Pfam" id="PF13439"/>
    </source>
</evidence>
<dbReference type="HOGENOM" id="CLU_009583_2_2_7"/>
<feature type="domain" description="Glycosyltransferase subfamily 4-like N-terminal" evidence="2">
    <location>
        <begin position="21"/>
        <end position="195"/>
    </location>
</feature>
<evidence type="ECO:0000313" key="3">
    <source>
        <dbReference type="EMBL" id="ACM19796.1"/>
    </source>
</evidence>
<evidence type="ECO:0000259" key="1">
    <source>
        <dbReference type="Pfam" id="PF00534"/>
    </source>
</evidence>
<sequence>MPDNPIKVIMLAPTPYFSDRGCHVRIYEEAKALRQLGVDVRIVTYHLGRDLGQIPTYRACRIPWYKKVEAGPSWQKPYLDILLLFKAMRIARIFSPDLIHAHLHEGALIGFFLKKWLQVPLLFDYQGSLTAEISAHRFIKKKSLLHKVFAGLESTINNLADFIVTSSSPSASALVNDWHMQANRVQALIDGVDTDDFRPYSKVDCRKELNLPPDVPIVGFLGLLNEYQGIDILLEAISILKGQNTRTFFLVMGFPETEYVKKAKDLGLDSIIRFTGRIDYTLAPKYLSACDLAVSPKISLSEANGKLFNYMACGLPTIVFDTPVNREILGEIGAYAAYSDASDLAVQIAMLATNTPLIEELSEKSREKAVQEHSWRARGETLLELYHGLLKKSKA</sequence>
<dbReference type="InterPro" id="IPR001296">
    <property type="entry name" value="Glyco_trans_1"/>
</dbReference>
<dbReference type="InterPro" id="IPR050194">
    <property type="entry name" value="Glycosyltransferase_grp1"/>
</dbReference>
<dbReference type="AlphaFoldDB" id="B9M541"/>
<dbReference type="PANTHER" id="PTHR45947">
    <property type="entry name" value="SULFOQUINOVOSYL TRANSFERASE SQD2"/>
    <property type="match status" value="1"/>
</dbReference>
<dbReference type="Proteomes" id="UP000007721">
    <property type="component" value="Chromosome"/>
</dbReference>
<accession>B9M541</accession>
<name>B9M541_GEODF</name>
<dbReference type="Pfam" id="PF00534">
    <property type="entry name" value="Glycos_transf_1"/>
    <property type="match status" value="1"/>
</dbReference>
<dbReference type="GO" id="GO:0016757">
    <property type="term" value="F:glycosyltransferase activity"/>
    <property type="evidence" value="ECO:0007669"/>
    <property type="project" value="UniProtKB-ARBA"/>
</dbReference>
<dbReference type="Gene3D" id="3.40.50.2000">
    <property type="entry name" value="Glycogen Phosphorylase B"/>
    <property type="match status" value="2"/>
</dbReference>
<dbReference type="PANTHER" id="PTHR45947:SF3">
    <property type="entry name" value="SULFOQUINOVOSYL TRANSFERASE SQD2"/>
    <property type="match status" value="1"/>
</dbReference>
<organism evidence="3 4">
    <name type="scientific">Geotalea daltonii (strain DSM 22248 / JCM 15807 / FRC-32)</name>
    <name type="common">Geobacter daltonii</name>
    <dbReference type="NCBI Taxonomy" id="316067"/>
    <lineage>
        <taxon>Bacteria</taxon>
        <taxon>Pseudomonadati</taxon>
        <taxon>Thermodesulfobacteriota</taxon>
        <taxon>Desulfuromonadia</taxon>
        <taxon>Geobacterales</taxon>
        <taxon>Geobacteraceae</taxon>
        <taxon>Geotalea</taxon>
    </lineage>
</organism>
<feature type="domain" description="Glycosyl transferase family 1" evidence="1">
    <location>
        <begin position="206"/>
        <end position="367"/>
    </location>
</feature>
<dbReference type="RefSeq" id="WP_012646525.1">
    <property type="nucleotide sequence ID" value="NC_011979.1"/>
</dbReference>
<protein>
    <submittedName>
        <fullName evidence="3">Glycosyltransferase, YqgM-like family</fullName>
    </submittedName>
</protein>
<reference evidence="3 4" key="1">
    <citation type="submission" date="2009-01" db="EMBL/GenBank/DDBJ databases">
        <title>Complete sequence of Geobacter sp. FRC-32.</title>
        <authorList>
            <consortium name="US DOE Joint Genome Institute"/>
            <person name="Lucas S."/>
            <person name="Copeland A."/>
            <person name="Lapidus A."/>
            <person name="Glavina del Rio T."/>
            <person name="Dalin E."/>
            <person name="Tice H."/>
            <person name="Bruce D."/>
            <person name="Goodwin L."/>
            <person name="Pitluck S."/>
            <person name="Saunders E."/>
            <person name="Brettin T."/>
            <person name="Detter J.C."/>
            <person name="Han C."/>
            <person name="Larimer F."/>
            <person name="Land M."/>
            <person name="Hauser L."/>
            <person name="Kyrpides N."/>
            <person name="Ovchinnikova G."/>
            <person name="Kostka J."/>
            <person name="Richardson P."/>
        </authorList>
    </citation>
    <scope>NUCLEOTIDE SEQUENCE [LARGE SCALE GENOMIC DNA]</scope>
    <source>
        <strain evidence="4">DSM 22248 / JCM 15807 / FRC-32</strain>
    </source>
</reference>
<keyword evidence="4" id="KW-1185">Reference proteome</keyword>
<dbReference type="EMBL" id="CP001390">
    <property type="protein sequence ID" value="ACM19796.1"/>
    <property type="molecule type" value="Genomic_DNA"/>
</dbReference>
<dbReference type="InterPro" id="IPR028098">
    <property type="entry name" value="Glyco_trans_4-like_N"/>
</dbReference>
<gene>
    <name evidence="3" type="ordered locus">Geob_1436</name>
</gene>
<dbReference type="SUPFAM" id="SSF53756">
    <property type="entry name" value="UDP-Glycosyltransferase/glycogen phosphorylase"/>
    <property type="match status" value="1"/>
</dbReference>
<keyword evidence="3" id="KW-0808">Transferase</keyword>
<evidence type="ECO:0000313" key="4">
    <source>
        <dbReference type="Proteomes" id="UP000007721"/>
    </source>
</evidence>